<reference evidence="1" key="1">
    <citation type="journal article" date="2014" name="Front. Microbiol.">
        <title>High frequency of phylogenetically diverse reductive dehalogenase-homologous genes in deep subseafloor sedimentary metagenomes.</title>
        <authorList>
            <person name="Kawai M."/>
            <person name="Futagami T."/>
            <person name="Toyoda A."/>
            <person name="Takaki Y."/>
            <person name="Nishi S."/>
            <person name="Hori S."/>
            <person name="Arai W."/>
            <person name="Tsubouchi T."/>
            <person name="Morono Y."/>
            <person name="Uchiyama I."/>
            <person name="Ito T."/>
            <person name="Fujiyama A."/>
            <person name="Inagaki F."/>
            <person name="Takami H."/>
        </authorList>
    </citation>
    <scope>NUCLEOTIDE SEQUENCE</scope>
    <source>
        <strain evidence="1">Expedition CK06-06</strain>
    </source>
</reference>
<gene>
    <name evidence="1" type="ORF">S03H2_41586</name>
</gene>
<name>X1IPF3_9ZZZZ</name>
<dbReference type="AlphaFoldDB" id="X1IPF3"/>
<proteinExistence type="predicted"/>
<evidence type="ECO:0008006" key="2">
    <source>
        <dbReference type="Google" id="ProtNLM"/>
    </source>
</evidence>
<accession>X1IPF3</accession>
<dbReference type="EMBL" id="BARU01025836">
    <property type="protein sequence ID" value="GAH71135.1"/>
    <property type="molecule type" value="Genomic_DNA"/>
</dbReference>
<dbReference type="Gene3D" id="3.40.50.720">
    <property type="entry name" value="NAD(P)-binding Rossmann-like Domain"/>
    <property type="match status" value="1"/>
</dbReference>
<comment type="caution">
    <text evidence="1">The sequence shown here is derived from an EMBL/GenBank/DDBJ whole genome shotgun (WGS) entry which is preliminary data.</text>
</comment>
<feature type="non-terminal residue" evidence="1">
    <location>
        <position position="1"/>
    </location>
</feature>
<organism evidence="1">
    <name type="scientific">marine sediment metagenome</name>
    <dbReference type="NCBI Taxonomy" id="412755"/>
    <lineage>
        <taxon>unclassified sequences</taxon>
        <taxon>metagenomes</taxon>
        <taxon>ecological metagenomes</taxon>
    </lineage>
</organism>
<evidence type="ECO:0000313" key="1">
    <source>
        <dbReference type="EMBL" id="GAH71135.1"/>
    </source>
</evidence>
<sequence length="75" mass="8449">FWLAKAGALAEEMRARVKGIEPKLTREVVEVYKHHWAYSCEKATEELGYEVTPMADGLAATVAWVKEAIEDGRIK</sequence>
<protein>
    <recommendedName>
        <fullName evidence="2">NAD-dependent epimerase/dehydratase domain-containing protein</fullName>
    </recommendedName>
</protein>